<keyword evidence="2" id="KW-0813">Transport</keyword>
<keyword evidence="2" id="KW-0653">Protein transport</keyword>
<keyword evidence="1" id="KW-0833">Ubl conjugation pathway</keyword>
<dbReference type="GO" id="GO:0006914">
    <property type="term" value="P:autophagy"/>
    <property type="evidence" value="ECO:0007669"/>
    <property type="project" value="UniProtKB-KW"/>
</dbReference>
<dbReference type="GO" id="GO:0015031">
    <property type="term" value="P:protein transport"/>
    <property type="evidence" value="ECO:0007669"/>
    <property type="project" value="UniProtKB-KW"/>
</dbReference>
<dbReference type="InterPro" id="IPR007135">
    <property type="entry name" value="Atg3/Atg10"/>
</dbReference>
<evidence type="ECO:0000313" key="5">
    <source>
        <dbReference type="Proteomes" id="UP000094285"/>
    </source>
</evidence>
<dbReference type="Gene3D" id="3.30.1460.50">
    <property type="match status" value="1"/>
</dbReference>
<dbReference type="OrthoDB" id="5949865at2759"/>
<proteinExistence type="predicted"/>
<sequence length="168" mass="19591">MGPITNVQFEDYLERFNSDLIESLQLVQTSTQPWSEFRILSNYTKTLPRKYFLCSLKLIGDVDLSITFTVSYDEFYQVPVCNFRVNKYQGEQEQALTNLCEIDCNGHLVKLDSHPIFDTPWFSIHPCETLQVVDEFMGPETGVLEYLKCWFGLYGLPSVFPMLQTRYI</sequence>
<dbReference type="EMBL" id="KV453913">
    <property type="protein sequence ID" value="ODV78422.1"/>
    <property type="molecule type" value="Genomic_DNA"/>
</dbReference>
<dbReference type="Pfam" id="PF03987">
    <property type="entry name" value="Autophagy_act_C"/>
    <property type="match status" value="1"/>
</dbReference>
<evidence type="ECO:0000256" key="2">
    <source>
        <dbReference type="ARBA" id="ARBA00022927"/>
    </source>
</evidence>
<evidence type="ECO:0000256" key="3">
    <source>
        <dbReference type="ARBA" id="ARBA00023006"/>
    </source>
</evidence>
<protein>
    <submittedName>
        <fullName evidence="4">Uncharacterized protein</fullName>
    </submittedName>
</protein>
<reference evidence="5" key="1">
    <citation type="submission" date="2016-05" db="EMBL/GenBank/DDBJ databases">
        <title>Comparative genomics of biotechnologically important yeasts.</title>
        <authorList>
            <consortium name="DOE Joint Genome Institute"/>
            <person name="Riley R."/>
            <person name="Haridas S."/>
            <person name="Wolfe K.H."/>
            <person name="Lopes M.R."/>
            <person name="Hittinger C.T."/>
            <person name="Goker M."/>
            <person name="Salamov A."/>
            <person name="Wisecaver J."/>
            <person name="Long T.M."/>
            <person name="Aerts A.L."/>
            <person name="Barry K."/>
            <person name="Choi C."/>
            <person name="Clum A."/>
            <person name="Coughlan A.Y."/>
            <person name="Deshpande S."/>
            <person name="Douglass A.P."/>
            <person name="Hanson S.J."/>
            <person name="Klenk H.-P."/>
            <person name="Labutti K."/>
            <person name="Lapidus A."/>
            <person name="Lindquist E."/>
            <person name="Lipzen A."/>
            <person name="Meier-Kolthoff J.P."/>
            <person name="Ohm R.A."/>
            <person name="Otillar R.P."/>
            <person name="Pangilinan J."/>
            <person name="Peng Y."/>
            <person name="Rokas A."/>
            <person name="Rosa C.A."/>
            <person name="Scheuner C."/>
            <person name="Sibirny A.A."/>
            <person name="Slot J.C."/>
            <person name="Stielow J.B."/>
            <person name="Sun H."/>
            <person name="Kurtzman C.P."/>
            <person name="Blackwell M."/>
            <person name="Grigoriev I.V."/>
            <person name="Jeffries T.W."/>
        </authorList>
    </citation>
    <scope>NUCLEOTIDE SEQUENCE [LARGE SCALE GENOMIC DNA]</scope>
    <source>
        <strain evidence="5">NRRL Y-17324</strain>
    </source>
</reference>
<dbReference type="Proteomes" id="UP000094285">
    <property type="component" value="Unassembled WGS sequence"/>
</dbReference>
<accession>A0A1E4SG86</accession>
<dbReference type="GeneID" id="30981945"/>
<name>A0A1E4SG86_9ASCO</name>
<evidence type="ECO:0000313" key="4">
    <source>
        <dbReference type="EMBL" id="ODV78422.1"/>
    </source>
</evidence>
<dbReference type="GO" id="GO:0019787">
    <property type="term" value="F:ubiquitin-like protein transferase activity"/>
    <property type="evidence" value="ECO:0007669"/>
    <property type="project" value="InterPro"/>
</dbReference>
<organism evidence="4 5">
    <name type="scientific">Suhomyces tanzawaensis NRRL Y-17324</name>
    <dbReference type="NCBI Taxonomy" id="984487"/>
    <lineage>
        <taxon>Eukaryota</taxon>
        <taxon>Fungi</taxon>
        <taxon>Dikarya</taxon>
        <taxon>Ascomycota</taxon>
        <taxon>Saccharomycotina</taxon>
        <taxon>Pichiomycetes</taxon>
        <taxon>Debaryomycetaceae</taxon>
        <taxon>Suhomyces</taxon>
    </lineage>
</organism>
<evidence type="ECO:0000256" key="1">
    <source>
        <dbReference type="ARBA" id="ARBA00022786"/>
    </source>
</evidence>
<dbReference type="RefSeq" id="XP_020063544.1">
    <property type="nucleotide sequence ID" value="XM_020207808.1"/>
</dbReference>
<keyword evidence="5" id="KW-1185">Reference proteome</keyword>
<dbReference type="AlphaFoldDB" id="A0A1E4SG86"/>
<gene>
    <name evidence="4" type="ORF">CANTADRAFT_265896</name>
</gene>
<keyword evidence="3" id="KW-0072">Autophagy</keyword>